<dbReference type="InterPro" id="IPR051572">
    <property type="entry name" value="VTC_Complex_Subunit"/>
</dbReference>
<dbReference type="AlphaFoldDB" id="A0A0C7N5S8"/>
<feature type="domain" description="SPX" evidence="8">
    <location>
        <begin position="1"/>
        <end position="155"/>
    </location>
</feature>
<dbReference type="GeneID" id="34686808"/>
<dbReference type="GO" id="GO:0033254">
    <property type="term" value="C:vacuolar transporter chaperone complex"/>
    <property type="evidence" value="ECO:0007669"/>
    <property type="project" value="EnsemblFungi"/>
</dbReference>
<dbReference type="PANTHER" id="PTHR46140:SF1">
    <property type="entry name" value="VACUOLAR TRANSPORTER CHAPERONE COMPLEX SUBUNIT 4-RELATED"/>
    <property type="match status" value="1"/>
</dbReference>
<dbReference type="InterPro" id="IPR004331">
    <property type="entry name" value="SPX_dom"/>
</dbReference>
<keyword evidence="5 7" id="KW-0472">Membrane</keyword>
<keyword evidence="10" id="KW-1185">Reference proteome</keyword>
<dbReference type="GO" id="GO:0000329">
    <property type="term" value="C:fungal-type vacuole membrane"/>
    <property type="evidence" value="ECO:0007669"/>
    <property type="project" value="EnsemblFungi"/>
</dbReference>
<organism evidence="9 10">
    <name type="scientific">Lachancea lanzarotensis</name>
    <dbReference type="NCBI Taxonomy" id="1245769"/>
    <lineage>
        <taxon>Eukaryota</taxon>
        <taxon>Fungi</taxon>
        <taxon>Dikarya</taxon>
        <taxon>Ascomycota</taxon>
        <taxon>Saccharomycotina</taxon>
        <taxon>Saccharomycetes</taxon>
        <taxon>Saccharomycetales</taxon>
        <taxon>Saccharomycetaceae</taxon>
        <taxon>Lachancea</taxon>
    </lineage>
</organism>
<evidence type="ECO:0000256" key="1">
    <source>
        <dbReference type="ARBA" id="ARBA00004128"/>
    </source>
</evidence>
<proteinExistence type="predicted"/>
<feature type="region of interest" description="Disordered" evidence="6">
    <location>
        <begin position="557"/>
        <end position="585"/>
    </location>
</feature>
<accession>A0A0C7N5S8</accession>
<feature type="compositionally biased region" description="Low complexity" evidence="6">
    <location>
        <begin position="575"/>
        <end position="585"/>
    </location>
</feature>
<feature type="region of interest" description="Disordered" evidence="6">
    <location>
        <begin position="200"/>
        <end position="228"/>
    </location>
</feature>
<name>A0A0C7N5S8_9SACH</name>
<feature type="compositionally biased region" description="Basic and acidic residues" evidence="6">
    <location>
        <begin position="200"/>
        <end position="216"/>
    </location>
</feature>
<dbReference type="GO" id="GO:0042144">
    <property type="term" value="P:vacuole fusion, non-autophagic"/>
    <property type="evidence" value="ECO:0007669"/>
    <property type="project" value="TreeGrafter"/>
</dbReference>
<feature type="compositionally biased region" description="Polar residues" evidence="6">
    <location>
        <begin position="217"/>
        <end position="228"/>
    </location>
</feature>
<feature type="transmembrane region" description="Helical" evidence="7">
    <location>
        <begin position="786"/>
        <end position="808"/>
    </location>
</feature>
<sequence length="812" mass="91685">MKFGSQIQDRSVPEWRLNNIDYKSLKEAVKKVTTFRPDKEITDSWETDKELKWLYKIFVAQFRNINAFVSLKIKEASTRLVSVQSSIVRLQQNAAGPTKRNLHRQLGLIHLHLNSSNTELLRICRFLILQKIALRKLFKKLLKYYPYEQAKAEGLVQALKTCPELIEGEDGIVFTTVDLDPYLLEISLIVDVMQELEQVRTKQDHNDKSSEQHDVSKSMSTEPASRKSSSQVDFDASFLGKATRLQSFLVSEETVSQAKFLLLQLGFHVVDDEMHTVSQQSVQNASPTNLASLAATGRSPRSFQDLRSALEADQKNVQAVTASAEFKSSHPVSLTLFDTEPIPNFLGNDAANQYPNIAIKCADSEDCVLMCHVGGLRNHILSEKMPFEAFQRALHGHSVEHDNSLDLTPKNKLCLDWIRSHPMDVCSPKISTKRTRFLKPRTDKENEYLICVDEDIVLNQSEKVPHALLEIRSSPTNVVIRKPKSDQFIISLIEKFLEFNLQCYPLAKDLTLWKLMYMVQESQSTESSLLSSIRHDLDPLTSDNFFRAGSTELASIVSKNEENKPELGRKKTTNASKSSGSVASGTSPLKVRYWNEFDDGDEAGQHMGGFYLDEESQTDHDGPKGFIRFDKNFVNAVYDLSEKLRSFPTFTQSAEQRPLLVDSLHGPSLGSVTTLSTMDTSQSAKRDFDRYMGYTAQQEESDYVYEFKHDHVVTLFYMTSLLISCITSGISLGIVVSLFRELNDGGLTLGPTTTVASIIIMTLLLSLVLSCMSLLLLFSRLQMAPWWHYVSCSFIFLIVACTVCYGLIEIFL</sequence>
<evidence type="ECO:0000313" key="10">
    <source>
        <dbReference type="Proteomes" id="UP000054304"/>
    </source>
</evidence>
<dbReference type="CDD" id="cd14474">
    <property type="entry name" value="SPX_YDR089W"/>
    <property type="match status" value="1"/>
</dbReference>
<keyword evidence="4 7" id="KW-1133">Transmembrane helix</keyword>
<dbReference type="GO" id="GO:0016237">
    <property type="term" value="P:microautophagy"/>
    <property type="evidence" value="ECO:0007669"/>
    <property type="project" value="TreeGrafter"/>
</dbReference>
<dbReference type="Proteomes" id="UP000054304">
    <property type="component" value="Unassembled WGS sequence"/>
</dbReference>
<feature type="transmembrane region" description="Helical" evidence="7">
    <location>
        <begin position="758"/>
        <end position="779"/>
    </location>
</feature>
<evidence type="ECO:0000259" key="8">
    <source>
        <dbReference type="PROSITE" id="PS51382"/>
    </source>
</evidence>
<evidence type="ECO:0000256" key="6">
    <source>
        <dbReference type="SAM" id="MobiDB-lite"/>
    </source>
</evidence>
<dbReference type="GO" id="GO:0007034">
    <property type="term" value="P:vacuolar transport"/>
    <property type="evidence" value="ECO:0007669"/>
    <property type="project" value="TreeGrafter"/>
</dbReference>
<dbReference type="PROSITE" id="PS51382">
    <property type="entry name" value="SPX"/>
    <property type="match status" value="1"/>
</dbReference>
<evidence type="ECO:0000256" key="7">
    <source>
        <dbReference type="SAM" id="Phobius"/>
    </source>
</evidence>
<evidence type="ECO:0000256" key="2">
    <source>
        <dbReference type="ARBA" id="ARBA00022554"/>
    </source>
</evidence>
<evidence type="ECO:0000256" key="5">
    <source>
        <dbReference type="ARBA" id="ARBA00023136"/>
    </source>
</evidence>
<dbReference type="HOGENOM" id="CLU_016933_0_0_1"/>
<comment type="subcellular location">
    <subcellularLocation>
        <location evidence="1">Vacuole membrane</location>
        <topology evidence="1">Multi-pass membrane protein</topology>
    </subcellularLocation>
</comment>
<keyword evidence="3 7" id="KW-0812">Transmembrane</keyword>
<feature type="transmembrane region" description="Helical" evidence="7">
    <location>
        <begin position="715"/>
        <end position="738"/>
    </location>
</feature>
<evidence type="ECO:0000256" key="3">
    <source>
        <dbReference type="ARBA" id="ARBA00022692"/>
    </source>
</evidence>
<dbReference type="OrthoDB" id="5588846at2759"/>
<reference evidence="9 10" key="1">
    <citation type="submission" date="2014-12" db="EMBL/GenBank/DDBJ databases">
        <authorList>
            <person name="Neuveglise Cecile"/>
        </authorList>
    </citation>
    <scope>NUCLEOTIDE SEQUENCE [LARGE SCALE GENOMIC DNA]</scope>
    <source>
        <strain evidence="9 10">CBS 12615</strain>
    </source>
</reference>
<dbReference type="EMBL" id="LN736366">
    <property type="protein sequence ID" value="CEP63308.1"/>
    <property type="molecule type" value="Genomic_DNA"/>
</dbReference>
<dbReference type="GO" id="GO:0006799">
    <property type="term" value="P:polyphosphate biosynthetic process"/>
    <property type="evidence" value="ECO:0007669"/>
    <property type="project" value="EnsemblFungi"/>
</dbReference>
<protein>
    <submittedName>
        <fullName evidence="9">LALA0S07e07184g1_1</fullName>
    </submittedName>
</protein>
<evidence type="ECO:0000256" key="4">
    <source>
        <dbReference type="ARBA" id="ARBA00022989"/>
    </source>
</evidence>
<gene>
    <name evidence="9" type="ORF">LALA0_S07e07184g</name>
</gene>
<dbReference type="RefSeq" id="XP_022629529.1">
    <property type="nucleotide sequence ID" value="XM_022771643.1"/>
</dbReference>
<keyword evidence="2" id="KW-0926">Vacuole</keyword>
<dbReference type="PANTHER" id="PTHR46140">
    <property type="entry name" value="VACUOLAR TRANSPORTER CHAPERONE 1-RELATED"/>
    <property type="match status" value="1"/>
</dbReference>
<dbReference type="GO" id="GO:0030643">
    <property type="term" value="P:intracellular phosphate ion homeostasis"/>
    <property type="evidence" value="ECO:0007669"/>
    <property type="project" value="EnsemblFungi"/>
</dbReference>
<dbReference type="STRING" id="1245769.A0A0C7N5S8"/>
<feature type="compositionally biased region" description="Basic and acidic residues" evidence="6">
    <location>
        <begin position="559"/>
        <end position="569"/>
    </location>
</feature>
<evidence type="ECO:0000313" key="9">
    <source>
        <dbReference type="EMBL" id="CEP63308.1"/>
    </source>
</evidence>